<organism evidence="1 2">
    <name type="scientific">Promicromonospora alba</name>
    <dbReference type="NCBI Taxonomy" id="1616110"/>
    <lineage>
        <taxon>Bacteria</taxon>
        <taxon>Bacillati</taxon>
        <taxon>Actinomycetota</taxon>
        <taxon>Actinomycetes</taxon>
        <taxon>Micrococcales</taxon>
        <taxon>Promicromonosporaceae</taxon>
        <taxon>Promicromonospora</taxon>
    </lineage>
</organism>
<dbReference type="PANTHER" id="PTHR43857:SF1">
    <property type="entry name" value="YJGH FAMILY PROTEIN"/>
    <property type="match status" value="1"/>
</dbReference>
<dbReference type="InterPro" id="IPR035959">
    <property type="entry name" value="RutC-like_sf"/>
</dbReference>
<keyword evidence="1" id="KW-0378">Hydrolase</keyword>
<sequence length="136" mass="14754">MTEIVARNPAGVFPPYAGYAHSVEVPPNARTLYISGLNGYESDGATMPPDFAGQTRLVWQHLGTILSGAGMGYDDLVSLRFFLASAAHDPENVAILKEHLGDHRACRTVVVQQLLEPDWLIEVEAIAARVDEPAAR</sequence>
<gene>
    <name evidence="1" type="ORF">ACFO6V_25685</name>
</gene>
<dbReference type="CDD" id="cd00448">
    <property type="entry name" value="YjgF_YER057c_UK114_family"/>
    <property type="match status" value="1"/>
</dbReference>
<comment type="caution">
    <text evidence="1">The sequence shown here is derived from an EMBL/GenBank/DDBJ whole genome shotgun (WGS) entry which is preliminary data.</text>
</comment>
<reference evidence="2" key="1">
    <citation type="journal article" date="2019" name="Int. J. Syst. Evol. Microbiol.">
        <title>The Global Catalogue of Microorganisms (GCM) 10K type strain sequencing project: providing services to taxonomists for standard genome sequencing and annotation.</title>
        <authorList>
            <consortium name="The Broad Institute Genomics Platform"/>
            <consortium name="The Broad Institute Genome Sequencing Center for Infectious Disease"/>
            <person name="Wu L."/>
            <person name="Ma J."/>
        </authorList>
    </citation>
    <scope>NUCLEOTIDE SEQUENCE [LARGE SCALE GENOMIC DNA]</scope>
    <source>
        <strain evidence="2">CCUG 42722</strain>
    </source>
</reference>
<evidence type="ECO:0000313" key="2">
    <source>
        <dbReference type="Proteomes" id="UP001596011"/>
    </source>
</evidence>
<dbReference type="EC" id="3.5.-.-" evidence="1"/>
<dbReference type="Proteomes" id="UP001596011">
    <property type="component" value="Unassembled WGS sequence"/>
</dbReference>
<keyword evidence="2" id="KW-1185">Reference proteome</keyword>
<dbReference type="RefSeq" id="WP_377141310.1">
    <property type="nucleotide sequence ID" value="NZ_JBHSFI010000009.1"/>
</dbReference>
<dbReference type="InterPro" id="IPR006175">
    <property type="entry name" value="YjgF/YER057c/UK114"/>
</dbReference>
<dbReference type="SUPFAM" id="SSF55298">
    <property type="entry name" value="YjgF-like"/>
    <property type="match status" value="1"/>
</dbReference>
<protein>
    <submittedName>
        <fullName evidence="1">RidA family protein</fullName>
        <ecNumber evidence="1">3.5.-.-</ecNumber>
    </submittedName>
</protein>
<dbReference type="GO" id="GO:0016787">
    <property type="term" value="F:hydrolase activity"/>
    <property type="evidence" value="ECO:0007669"/>
    <property type="project" value="UniProtKB-KW"/>
</dbReference>
<dbReference type="Gene3D" id="3.30.1330.40">
    <property type="entry name" value="RutC-like"/>
    <property type="match status" value="1"/>
</dbReference>
<name>A0ABV9HNF6_9MICO</name>
<proteinExistence type="predicted"/>
<accession>A0ABV9HNF6</accession>
<evidence type="ECO:0000313" key="1">
    <source>
        <dbReference type="EMBL" id="MFC4631657.1"/>
    </source>
</evidence>
<dbReference type="Pfam" id="PF01042">
    <property type="entry name" value="Ribonuc_L-PSP"/>
    <property type="match status" value="1"/>
</dbReference>
<dbReference type="PANTHER" id="PTHR43857">
    <property type="entry name" value="BLR7761 PROTEIN"/>
    <property type="match status" value="1"/>
</dbReference>
<dbReference type="EMBL" id="JBHSFI010000009">
    <property type="protein sequence ID" value="MFC4631657.1"/>
    <property type="molecule type" value="Genomic_DNA"/>
</dbReference>